<evidence type="ECO:0000256" key="7">
    <source>
        <dbReference type="ARBA" id="ARBA00022741"/>
    </source>
</evidence>
<dbReference type="SMART" id="SM00387">
    <property type="entry name" value="HATPase_c"/>
    <property type="match status" value="1"/>
</dbReference>
<evidence type="ECO:0000256" key="1">
    <source>
        <dbReference type="ARBA" id="ARBA00000085"/>
    </source>
</evidence>
<keyword evidence="8 16" id="KW-0418">Kinase</keyword>
<keyword evidence="17" id="KW-1185">Reference proteome</keyword>
<evidence type="ECO:0000256" key="3">
    <source>
        <dbReference type="ARBA" id="ARBA00012438"/>
    </source>
</evidence>
<feature type="compositionally biased region" description="Polar residues" evidence="12">
    <location>
        <begin position="781"/>
        <end position="793"/>
    </location>
</feature>
<keyword evidence="13" id="KW-0472">Membrane</keyword>
<evidence type="ECO:0000256" key="2">
    <source>
        <dbReference type="ARBA" id="ARBA00004370"/>
    </source>
</evidence>
<dbReference type="PANTHER" id="PTHR44936:SF9">
    <property type="entry name" value="SENSOR PROTEIN CREC"/>
    <property type="match status" value="1"/>
</dbReference>
<sequence length="1102" mass="118642">MATGSTESGRTAKQDSDGRPSLAKRVFALRNWRVRTRLTALILVPTAVGVFLGGARVMESIESITALERASSAAEYASHIRDLTEALGQERDMAQWAYYRKTMDRNRRVNFEGRTVSLEAELAERQKTVDSLLAQVRADFRQIDESFGPRVVDAVEQSTVQMDSLVDFRQENPIRVAPYTSLILSLLNVHDELAQVSDDPITVGDMRGLSALAHAKEEASKQRVRLVIGAYEPRLVTAQEMEDFIASRARQGEYLAQFTAEAGYENVELLNRTLTNSQRYRAEYTKARAIAIQAFGGRIARGDLVSNVAQWFEDNNVTINLISKIEDQVAEDVLTHNRSLADAEQRTAAITGAAILLLLLLVLALTVFIARSMVSPLRRLRSEALEVAGFRLPNVVREMRVSGDSSPPEVQPISVKSEDEIGEVARAFDEVHRQAVRLAAEEAELRSNISSMFVNLSRRTQTLVERQISLIDGLEKSEEDSKRLADLFKLDHLATRMRRNSENLLVLAGHEPTRRRTQPAKLVDVVRASLSEVEDYERVQIKVHRTTSVVGSAANDIVHLIAELVENALQFSPRNTQVTVSSSLIEGGGALLSISDQGIGMTEEELAEANSKLAEPPVVDVSVSRRMGLFVVGRLALRHGIRVQLRQAEGNGLIAMVLIPPALIVESASKSPIAPAAGWQQSETPAQPAGGMGQRGGFEPFQPQGTPGGLFGAGADGLPRRTPSSFGQGGGDRGPAPAQPAASSAFGGASNDDSFHDPFSSQGGDPFSKVDPFNSHAADPFTSQSVDPFTSQGGDPFTSHGSDPFGGRPEPREAAGSFGGSDPRNPFADRSDPRGAGSPGGGPREVNAFGGSPDQQQNQSVFSRPDPSGPGAQQEDSGGFGRGEQRQDEPAAKPVDPFQPAVSARSAEQQPFSPWSSQDEDPITASMPAVEVSPLEAEEEYLPIFASVESAWFRKAEVLSAPEDAALAEAERAKKAESERLEEWESARAAVSGTGSGLPKRVVPNPEEWRTPADEGWRAAQAAAEPALGGITAAGLPKRTPKANLVPGRVGPAPGSGGAAASIPPISAERVRNRMASLQQGIRRGRAEVREGSARRADKEEG</sequence>
<feature type="compositionally biased region" description="Gly residues" evidence="12">
    <location>
        <begin position="706"/>
        <end position="715"/>
    </location>
</feature>
<keyword evidence="6 13" id="KW-0812">Transmembrane</keyword>
<feature type="domain" description="Histidine kinase" evidence="14">
    <location>
        <begin position="455"/>
        <end position="663"/>
    </location>
</feature>
<keyword evidence="10 13" id="KW-1133">Transmembrane helix</keyword>
<dbReference type="PROSITE" id="PS50109">
    <property type="entry name" value="HIS_KIN"/>
    <property type="match status" value="1"/>
</dbReference>
<keyword evidence="7" id="KW-0547">Nucleotide-binding</keyword>
<evidence type="ECO:0000256" key="8">
    <source>
        <dbReference type="ARBA" id="ARBA00022777"/>
    </source>
</evidence>
<evidence type="ECO:0000313" key="16">
    <source>
        <dbReference type="EMBL" id="SDQ97015.1"/>
    </source>
</evidence>
<evidence type="ECO:0000256" key="11">
    <source>
        <dbReference type="ARBA" id="ARBA00023012"/>
    </source>
</evidence>
<dbReference type="PROSITE" id="PS50885">
    <property type="entry name" value="HAMP"/>
    <property type="match status" value="1"/>
</dbReference>
<dbReference type="OrthoDB" id="3845898at2"/>
<dbReference type="CDD" id="cd06225">
    <property type="entry name" value="HAMP"/>
    <property type="match status" value="1"/>
</dbReference>
<feature type="transmembrane region" description="Helical" evidence="13">
    <location>
        <begin position="348"/>
        <end position="370"/>
    </location>
</feature>
<dbReference type="GO" id="GO:0000160">
    <property type="term" value="P:phosphorelay signal transduction system"/>
    <property type="evidence" value="ECO:0007669"/>
    <property type="project" value="UniProtKB-KW"/>
</dbReference>
<comment type="subcellular location">
    <subcellularLocation>
        <location evidence="2">Membrane</location>
    </subcellularLocation>
</comment>
<dbReference type="Pfam" id="PF02518">
    <property type="entry name" value="HATPase_c"/>
    <property type="match status" value="1"/>
</dbReference>
<dbReference type="RefSeq" id="WP_131815534.1">
    <property type="nucleotide sequence ID" value="NZ_FNKK01000002.1"/>
</dbReference>
<evidence type="ECO:0000256" key="12">
    <source>
        <dbReference type="SAM" id="MobiDB-lite"/>
    </source>
</evidence>
<dbReference type="GO" id="GO:0005524">
    <property type="term" value="F:ATP binding"/>
    <property type="evidence" value="ECO:0007669"/>
    <property type="project" value="UniProtKB-KW"/>
</dbReference>
<feature type="compositionally biased region" description="Low complexity" evidence="12">
    <location>
        <begin position="1046"/>
        <end position="1067"/>
    </location>
</feature>
<dbReference type="EMBL" id="FNKK01000002">
    <property type="protein sequence ID" value="SDQ97015.1"/>
    <property type="molecule type" value="Genomic_DNA"/>
</dbReference>
<evidence type="ECO:0000256" key="6">
    <source>
        <dbReference type="ARBA" id="ARBA00022692"/>
    </source>
</evidence>
<dbReference type="Pfam" id="PF00672">
    <property type="entry name" value="HAMP"/>
    <property type="match status" value="1"/>
</dbReference>
<proteinExistence type="predicted"/>
<evidence type="ECO:0000256" key="9">
    <source>
        <dbReference type="ARBA" id="ARBA00022840"/>
    </source>
</evidence>
<evidence type="ECO:0000256" key="4">
    <source>
        <dbReference type="ARBA" id="ARBA00022553"/>
    </source>
</evidence>
<dbReference type="InterPro" id="IPR036890">
    <property type="entry name" value="HATPase_C_sf"/>
</dbReference>
<dbReference type="GO" id="GO:0016020">
    <property type="term" value="C:membrane"/>
    <property type="evidence" value="ECO:0007669"/>
    <property type="project" value="UniProtKB-SubCell"/>
</dbReference>
<gene>
    <name evidence="16" type="ORF">SAMN04489764_2838</name>
</gene>
<dbReference type="GO" id="GO:0004673">
    <property type="term" value="F:protein histidine kinase activity"/>
    <property type="evidence" value="ECO:0007669"/>
    <property type="project" value="UniProtKB-EC"/>
</dbReference>
<dbReference type="InterPro" id="IPR013587">
    <property type="entry name" value="Nitrate/nitrite_sensing"/>
</dbReference>
<dbReference type="InterPro" id="IPR005467">
    <property type="entry name" value="His_kinase_dom"/>
</dbReference>
<dbReference type="InterPro" id="IPR003660">
    <property type="entry name" value="HAMP_dom"/>
</dbReference>
<feature type="region of interest" description="Disordered" evidence="12">
    <location>
        <begin position="1079"/>
        <end position="1102"/>
    </location>
</feature>
<dbReference type="Gene3D" id="3.30.565.10">
    <property type="entry name" value="Histidine kinase-like ATPase, C-terminal domain"/>
    <property type="match status" value="1"/>
</dbReference>
<keyword evidence="4" id="KW-0597">Phosphoprotein</keyword>
<dbReference type="Proteomes" id="UP000217103">
    <property type="component" value="Unassembled WGS sequence"/>
</dbReference>
<evidence type="ECO:0000256" key="5">
    <source>
        <dbReference type="ARBA" id="ARBA00022679"/>
    </source>
</evidence>
<comment type="catalytic activity">
    <reaction evidence="1">
        <text>ATP + protein L-histidine = ADP + protein N-phospho-L-histidine.</text>
        <dbReference type="EC" id="2.7.13.3"/>
    </reaction>
</comment>
<protein>
    <recommendedName>
        <fullName evidence="3">histidine kinase</fullName>
        <ecNumber evidence="3">2.7.13.3</ecNumber>
    </recommendedName>
</protein>
<dbReference type="Gene3D" id="6.10.340.10">
    <property type="match status" value="1"/>
</dbReference>
<dbReference type="EC" id="2.7.13.3" evidence="3"/>
<name>A0A1H1F7P9_9ACTN</name>
<keyword evidence="5" id="KW-0808">Transferase</keyword>
<evidence type="ECO:0000256" key="10">
    <source>
        <dbReference type="ARBA" id="ARBA00022989"/>
    </source>
</evidence>
<feature type="compositionally biased region" description="Polar residues" evidence="12">
    <location>
        <begin position="906"/>
        <end position="917"/>
    </location>
</feature>
<dbReference type="InterPro" id="IPR003594">
    <property type="entry name" value="HATPase_dom"/>
</dbReference>
<reference evidence="16 17" key="1">
    <citation type="submission" date="2016-10" db="EMBL/GenBank/DDBJ databases">
        <authorList>
            <person name="de Groot N.N."/>
        </authorList>
    </citation>
    <scope>NUCLEOTIDE SEQUENCE [LARGE SCALE GENOMIC DNA]</scope>
    <source>
        <strain evidence="16 17">DSM 43794</strain>
    </source>
</reference>
<dbReference type="STRING" id="35622.SAMN04489764_2838"/>
<feature type="region of interest" description="Disordered" evidence="12">
    <location>
        <begin position="967"/>
        <end position="1067"/>
    </location>
</feature>
<evidence type="ECO:0000256" key="13">
    <source>
        <dbReference type="SAM" id="Phobius"/>
    </source>
</evidence>
<keyword evidence="11" id="KW-0902">Two-component regulatory system</keyword>
<evidence type="ECO:0000259" key="14">
    <source>
        <dbReference type="PROSITE" id="PS50109"/>
    </source>
</evidence>
<accession>A0A1H1F7P9</accession>
<evidence type="ECO:0000313" key="17">
    <source>
        <dbReference type="Proteomes" id="UP000217103"/>
    </source>
</evidence>
<dbReference type="AlphaFoldDB" id="A0A1H1F7P9"/>
<feature type="compositionally biased region" description="Basic and acidic residues" evidence="12">
    <location>
        <begin position="1085"/>
        <end position="1102"/>
    </location>
</feature>
<dbReference type="InterPro" id="IPR050980">
    <property type="entry name" value="2C_sensor_his_kinase"/>
</dbReference>
<feature type="compositionally biased region" description="Polar residues" evidence="12">
    <location>
        <begin position="853"/>
        <end position="862"/>
    </location>
</feature>
<feature type="compositionally biased region" description="Basic and acidic residues" evidence="12">
    <location>
        <begin position="1007"/>
        <end position="1017"/>
    </location>
</feature>
<dbReference type="PANTHER" id="PTHR44936">
    <property type="entry name" value="SENSOR PROTEIN CREC"/>
    <property type="match status" value="1"/>
</dbReference>
<dbReference type="Pfam" id="PF08376">
    <property type="entry name" value="NIT"/>
    <property type="match status" value="1"/>
</dbReference>
<dbReference type="SMART" id="SM00304">
    <property type="entry name" value="HAMP"/>
    <property type="match status" value="1"/>
</dbReference>
<organism evidence="16 17">
    <name type="scientific">Thermostaphylospora chromogena</name>
    <dbReference type="NCBI Taxonomy" id="35622"/>
    <lineage>
        <taxon>Bacteria</taxon>
        <taxon>Bacillati</taxon>
        <taxon>Actinomycetota</taxon>
        <taxon>Actinomycetes</taxon>
        <taxon>Streptosporangiales</taxon>
        <taxon>Thermomonosporaceae</taxon>
        <taxon>Thermostaphylospora</taxon>
    </lineage>
</organism>
<evidence type="ECO:0000259" key="15">
    <source>
        <dbReference type="PROSITE" id="PS50885"/>
    </source>
</evidence>
<keyword evidence="9" id="KW-0067">ATP-binding</keyword>
<feature type="region of interest" description="Disordered" evidence="12">
    <location>
        <begin position="675"/>
        <end position="931"/>
    </location>
</feature>
<feature type="domain" description="HAMP" evidence="15">
    <location>
        <begin position="371"/>
        <end position="440"/>
    </location>
</feature>
<feature type="compositionally biased region" description="Basic and acidic residues" evidence="12">
    <location>
        <begin position="969"/>
        <end position="986"/>
    </location>
</feature>
<feature type="compositionally biased region" description="Low complexity" evidence="12">
    <location>
        <begin position="734"/>
        <end position="750"/>
    </location>
</feature>
<dbReference type="SUPFAM" id="SSF55874">
    <property type="entry name" value="ATPase domain of HSP90 chaperone/DNA topoisomerase II/histidine kinase"/>
    <property type="match status" value="1"/>
</dbReference>